<organism evidence="1 2">
    <name type="scientific">Zophobas morio</name>
    <dbReference type="NCBI Taxonomy" id="2755281"/>
    <lineage>
        <taxon>Eukaryota</taxon>
        <taxon>Metazoa</taxon>
        <taxon>Ecdysozoa</taxon>
        <taxon>Arthropoda</taxon>
        <taxon>Hexapoda</taxon>
        <taxon>Insecta</taxon>
        <taxon>Pterygota</taxon>
        <taxon>Neoptera</taxon>
        <taxon>Endopterygota</taxon>
        <taxon>Coleoptera</taxon>
        <taxon>Polyphaga</taxon>
        <taxon>Cucujiformia</taxon>
        <taxon>Tenebrionidae</taxon>
        <taxon>Zophobas</taxon>
    </lineage>
</organism>
<accession>A0AA38IMC9</accession>
<comment type="caution">
    <text evidence="1">The sequence shown here is derived from an EMBL/GenBank/DDBJ whole genome shotgun (WGS) entry which is preliminary data.</text>
</comment>
<sequence length="103" mass="12094">MSCISWLPSSVRFRSLTIVNFSNSEYVNMVVLHGVTNGNARLDLELWIERFPNRAILCTRTFTSTVQHLGDHSTFERETHDRGRDRMERILQAEEQILERVEE</sequence>
<gene>
    <name evidence="1" type="ORF">Zmor_015381</name>
</gene>
<dbReference type="EMBL" id="JALNTZ010000004">
    <property type="protein sequence ID" value="KAJ3656294.1"/>
    <property type="molecule type" value="Genomic_DNA"/>
</dbReference>
<dbReference type="Proteomes" id="UP001168821">
    <property type="component" value="Unassembled WGS sequence"/>
</dbReference>
<dbReference type="AlphaFoldDB" id="A0AA38IMC9"/>
<keyword evidence="2" id="KW-1185">Reference proteome</keyword>
<proteinExistence type="predicted"/>
<reference evidence="1" key="1">
    <citation type="journal article" date="2023" name="G3 (Bethesda)">
        <title>Whole genome assemblies of Zophobas morio and Tenebrio molitor.</title>
        <authorList>
            <person name="Kaur S."/>
            <person name="Stinson S.A."/>
            <person name="diCenzo G.C."/>
        </authorList>
    </citation>
    <scope>NUCLEOTIDE SEQUENCE</scope>
    <source>
        <strain evidence="1">QUZm001</strain>
    </source>
</reference>
<name>A0AA38IMC9_9CUCU</name>
<evidence type="ECO:0000313" key="1">
    <source>
        <dbReference type="EMBL" id="KAJ3656294.1"/>
    </source>
</evidence>
<evidence type="ECO:0000313" key="2">
    <source>
        <dbReference type="Proteomes" id="UP001168821"/>
    </source>
</evidence>
<protein>
    <submittedName>
        <fullName evidence="1">Uncharacterized protein</fullName>
    </submittedName>
</protein>